<dbReference type="RefSeq" id="WP_129985549.1">
    <property type="nucleotide sequence ID" value="NZ_SDPU01000011.1"/>
</dbReference>
<reference evidence="1 2" key="1">
    <citation type="submission" date="2019-01" db="EMBL/GenBank/DDBJ databases">
        <title>Nocardioides guangzhouensis sp. nov., an actinobacterium isolated from soil.</title>
        <authorList>
            <person name="Fu Y."/>
            <person name="Cai Y."/>
            <person name="Lin Z."/>
            <person name="Chen P."/>
        </authorList>
    </citation>
    <scope>NUCLEOTIDE SEQUENCE [LARGE SCALE GENOMIC DNA]</scope>
    <source>
        <strain evidence="1 2">NBRC 105384</strain>
    </source>
</reference>
<protein>
    <submittedName>
        <fullName evidence="1">Uncharacterized protein</fullName>
    </submittedName>
</protein>
<keyword evidence="2" id="KW-1185">Reference proteome</keyword>
<dbReference type="OrthoDB" id="3748861at2"/>
<evidence type="ECO:0000313" key="1">
    <source>
        <dbReference type="EMBL" id="RYU14335.1"/>
    </source>
</evidence>
<dbReference type="Proteomes" id="UP000291189">
    <property type="component" value="Unassembled WGS sequence"/>
</dbReference>
<comment type="caution">
    <text evidence="1">The sequence shown here is derived from an EMBL/GenBank/DDBJ whole genome shotgun (WGS) entry which is preliminary data.</text>
</comment>
<evidence type="ECO:0000313" key="2">
    <source>
        <dbReference type="Proteomes" id="UP000291189"/>
    </source>
</evidence>
<organism evidence="1 2">
    <name type="scientific">Nocardioides iriomotensis</name>
    <dbReference type="NCBI Taxonomy" id="715784"/>
    <lineage>
        <taxon>Bacteria</taxon>
        <taxon>Bacillati</taxon>
        <taxon>Actinomycetota</taxon>
        <taxon>Actinomycetes</taxon>
        <taxon>Propionibacteriales</taxon>
        <taxon>Nocardioidaceae</taxon>
        <taxon>Nocardioides</taxon>
    </lineage>
</organism>
<gene>
    <name evidence="1" type="ORF">ETU37_03770</name>
</gene>
<proteinExistence type="predicted"/>
<dbReference type="EMBL" id="SDPU01000011">
    <property type="protein sequence ID" value="RYU14335.1"/>
    <property type="molecule type" value="Genomic_DNA"/>
</dbReference>
<name>A0A4Q5J9C6_9ACTN</name>
<dbReference type="AlphaFoldDB" id="A0A4Q5J9C6"/>
<sequence>MTDDSSDQQPWPTHCEFCGTKLAHGVIDFDETNEKRAELNPGEMVAVDYCPNLNCPAAQSGES</sequence>
<accession>A0A4Q5J9C6</accession>